<dbReference type="RefSeq" id="WP_266338623.1">
    <property type="nucleotide sequence ID" value="NZ_JAPKNK010000003.1"/>
</dbReference>
<feature type="domain" description="SsuA/THI5-like" evidence="1">
    <location>
        <begin position="21"/>
        <end position="228"/>
    </location>
</feature>
<dbReference type="Pfam" id="PF09084">
    <property type="entry name" value="NMT1"/>
    <property type="match status" value="1"/>
</dbReference>
<accession>A0A9X3E211</accession>
<protein>
    <submittedName>
        <fullName evidence="2">ABC transporter substrate-binding protein</fullName>
    </submittedName>
</protein>
<name>A0A9X3E211_9HYPH</name>
<dbReference type="Proteomes" id="UP001144805">
    <property type="component" value="Unassembled WGS sequence"/>
</dbReference>
<evidence type="ECO:0000259" key="1">
    <source>
        <dbReference type="Pfam" id="PF09084"/>
    </source>
</evidence>
<evidence type="ECO:0000313" key="3">
    <source>
        <dbReference type="Proteomes" id="UP001144805"/>
    </source>
</evidence>
<keyword evidence="3" id="KW-1185">Reference proteome</keyword>
<comment type="caution">
    <text evidence="2">The sequence shown here is derived from an EMBL/GenBank/DDBJ whole genome shotgun (WGS) entry which is preliminary data.</text>
</comment>
<dbReference type="PANTHER" id="PTHR30024:SF42">
    <property type="entry name" value="ALIPHATIC SULFONATES-BINDING PROTEIN-RELATED"/>
    <property type="match status" value="1"/>
</dbReference>
<dbReference type="EMBL" id="JAPKNK010000003">
    <property type="protein sequence ID" value="MCX5569663.1"/>
    <property type="molecule type" value="Genomic_DNA"/>
</dbReference>
<dbReference type="SUPFAM" id="SSF53850">
    <property type="entry name" value="Periplasmic binding protein-like II"/>
    <property type="match status" value="1"/>
</dbReference>
<organism evidence="2 3">
    <name type="scientific">Kaistia nematophila</name>
    <dbReference type="NCBI Taxonomy" id="2994654"/>
    <lineage>
        <taxon>Bacteria</taxon>
        <taxon>Pseudomonadati</taxon>
        <taxon>Pseudomonadota</taxon>
        <taxon>Alphaproteobacteria</taxon>
        <taxon>Hyphomicrobiales</taxon>
        <taxon>Kaistiaceae</taxon>
        <taxon>Kaistia</taxon>
    </lineage>
</organism>
<sequence>MTRSFRYGAVTKHAAVLARFGAEAGFFAREGITLTIENVYGGPEMSAAVERGEVDVGEVGTPPGLTAIGQGRRIRIVGSALDRGLAFFLIAHPEIRDWPDFRGKTVAALSKGSCGYWYLRDILAQHGVDPDRDVTFRHLGAEFDRQLDLIAAGEIVALLAGGTYVALGEQQGIVRNWGGPQTLADVPSIQWSIQIASEAFIAREPELLRDVLEIVRRTGHYVRDNPDEWRAFVARLFDVSDEIAARSIGYELPYLHFDGQIDGPGLERALDLQYRIGSTERRLSVDEVVDLRYQPAPTPAPALRAIA</sequence>
<dbReference type="AlphaFoldDB" id="A0A9X3E211"/>
<dbReference type="PANTHER" id="PTHR30024">
    <property type="entry name" value="ALIPHATIC SULFONATES-BINDING PROTEIN-RELATED"/>
    <property type="match status" value="1"/>
</dbReference>
<dbReference type="Gene3D" id="3.40.190.10">
    <property type="entry name" value="Periplasmic binding protein-like II"/>
    <property type="match status" value="2"/>
</dbReference>
<dbReference type="InterPro" id="IPR015168">
    <property type="entry name" value="SsuA/THI5"/>
</dbReference>
<gene>
    <name evidence="2" type="ORF">OSH07_10715</name>
</gene>
<evidence type="ECO:0000313" key="2">
    <source>
        <dbReference type="EMBL" id="MCX5569663.1"/>
    </source>
</evidence>
<proteinExistence type="predicted"/>
<reference evidence="2" key="1">
    <citation type="submission" date="2022-11" db="EMBL/GenBank/DDBJ databases">
        <title>Biodiversity and phylogenetic relationships of bacteria.</title>
        <authorList>
            <person name="Machado R.A.R."/>
            <person name="Bhat A."/>
            <person name="Loulou A."/>
            <person name="Kallel S."/>
        </authorList>
    </citation>
    <scope>NUCLEOTIDE SEQUENCE</scope>
    <source>
        <strain evidence="2">K-TC2</strain>
    </source>
</reference>